<dbReference type="NCBIfam" id="NF041730">
    <property type="entry name" value="XrtH_assoc"/>
    <property type="match status" value="1"/>
</dbReference>
<dbReference type="EMBL" id="AFWV01000004">
    <property type="protein sequence ID" value="EGV19322.1"/>
    <property type="molecule type" value="Genomic_DNA"/>
</dbReference>
<feature type="transmembrane region" description="Helical" evidence="1">
    <location>
        <begin position="158"/>
        <end position="181"/>
    </location>
</feature>
<dbReference type="STRING" id="768671.ThimaDRAFT_1466"/>
<accession>F9U964</accession>
<dbReference type="Proteomes" id="UP000005459">
    <property type="component" value="Unassembled WGS sequence"/>
</dbReference>
<dbReference type="RefSeq" id="WP_007192343.1">
    <property type="nucleotide sequence ID" value="NZ_AFWV01000004.1"/>
</dbReference>
<keyword evidence="3" id="KW-1185">Reference proteome</keyword>
<protein>
    <submittedName>
        <fullName evidence="2">Uncharacterized protein</fullName>
    </submittedName>
</protein>
<name>F9U964_9GAMM</name>
<keyword evidence="1" id="KW-0472">Membrane</keyword>
<dbReference type="AlphaFoldDB" id="F9U964"/>
<evidence type="ECO:0000313" key="2">
    <source>
        <dbReference type="EMBL" id="EGV19322.1"/>
    </source>
</evidence>
<reference evidence="2 3" key="1">
    <citation type="submission" date="2011-06" db="EMBL/GenBank/DDBJ databases">
        <title>The draft genome of Thiocapsa marina 5811.</title>
        <authorList>
            <consortium name="US DOE Joint Genome Institute (JGI-PGF)"/>
            <person name="Lucas S."/>
            <person name="Han J."/>
            <person name="Cheng J.-F."/>
            <person name="Goodwin L."/>
            <person name="Pitluck S."/>
            <person name="Peters L."/>
            <person name="Land M.L."/>
            <person name="Hauser L."/>
            <person name="Vogl K."/>
            <person name="Liu Z."/>
            <person name="Imhoff J."/>
            <person name="Thiel V."/>
            <person name="Frigaard N.-U."/>
            <person name="Bryant D."/>
            <person name="Woyke T.J."/>
        </authorList>
    </citation>
    <scope>NUCLEOTIDE SEQUENCE [LARGE SCALE GENOMIC DNA]</scope>
    <source>
        <strain evidence="2 3">5811</strain>
    </source>
</reference>
<evidence type="ECO:0000256" key="1">
    <source>
        <dbReference type="SAM" id="Phobius"/>
    </source>
</evidence>
<keyword evidence="1" id="KW-1133">Transmembrane helix</keyword>
<gene>
    <name evidence="2" type="ORF">ThimaDRAFT_1466</name>
</gene>
<dbReference type="InterPro" id="IPR049823">
    <property type="entry name" value="XrtH_assoc"/>
</dbReference>
<dbReference type="eggNOG" id="ENOG5033EH9">
    <property type="taxonomic scope" value="Bacteria"/>
</dbReference>
<evidence type="ECO:0000313" key="3">
    <source>
        <dbReference type="Proteomes" id="UP000005459"/>
    </source>
</evidence>
<proteinExistence type="predicted"/>
<organism evidence="2 3">
    <name type="scientific">Thiocapsa marina 5811</name>
    <dbReference type="NCBI Taxonomy" id="768671"/>
    <lineage>
        <taxon>Bacteria</taxon>
        <taxon>Pseudomonadati</taxon>
        <taxon>Pseudomonadota</taxon>
        <taxon>Gammaproteobacteria</taxon>
        <taxon>Chromatiales</taxon>
        <taxon>Chromatiaceae</taxon>
        <taxon>Thiocapsa</taxon>
    </lineage>
</organism>
<sequence>MSPVGRFALKVGLWLPVCYGVWYFSSIISVIPLASVLDMFMTWLLPNLIGGIEPAGNKLLVTTQLSVPHPDAATTMVGLIRFETHPLDYGYCVPLYTALVLASPGDHRRKVFVWLVGMAILFVVQLFGVSTGIMKILAFHIDGAAREQLAFSPAGYELLALAFKFGYLILPPISPILLWIVQFRSFLSDLTGAESSRKRSEHYHN</sequence>
<feature type="transmembrane region" description="Helical" evidence="1">
    <location>
        <begin position="20"/>
        <end position="45"/>
    </location>
</feature>
<keyword evidence="1" id="KW-0812">Transmembrane</keyword>
<feature type="transmembrane region" description="Helical" evidence="1">
    <location>
        <begin position="111"/>
        <end position="138"/>
    </location>
</feature>